<evidence type="ECO:0000313" key="1">
    <source>
        <dbReference type="EMBL" id="GAP44136.1"/>
    </source>
</evidence>
<organism evidence="1">
    <name type="scientific">Lentimicrobium saccharophilum</name>
    <dbReference type="NCBI Taxonomy" id="1678841"/>
    <lineage>
        <taxon>Bacteria</taxon>
        <taxon>Pseudomonadati</taxon>
        <taxon>Bacteroidota</taxon>
        <taxon>Bacteroidia</taxon>
        <taxon>Bacteroidales</taxon>
        <taxon>Lentimicrobiaceae</taxon>
        <taxon>Lentimicrobium</taxon>
    </lineage>
</organism>
<dbReference type="OrthoDB" id="9808473at2"/>
<dbReference type="RefSeq" id="WP_137305610.1">
    <property type="nucleotide sequence ID" value="NZ_DF968182.1"/>
</dbReference>
<reference evidence="1" key="1">
    <citation type="journal article" date="2015" name="Genome Announc.">
        <title>Draft Genome Sequence of Bacteroidales Strain TBC1, a Novel Isolate from a Methanogenic Wastewater Treatment System.</title>
        <authorList>
            <person name="Tourlousse D.M."/>
            <person name="Matsuura N."/>
            <person name="Sun L."/>
            <person name="Toyonaga M."/>
            <person name="Kuroda K."/>
            <person name="Ohashi A."/>
            <person name="Cruz R."/>
            <person name="Yamaguchi T."/>
            <person name="Sekiguchi Y."/>
        </authorList>
    </citation>
    <scope>NUCLEOTIDE SEQUENCE [LARGE SCALE GENOMIC DNA]</scope>
    <source>
        <strain evidence="1">TBC1</strain>
    </source>
</reference>
<name>A0A0S7C4S4_9BACT</name>
<dbReference type="EMBL" id="DF968182">
    <property type="protein sequence ID" value="GAP44136.1"/>
    <property type="molecule type" value="Genomic_DNA"/>
</dbReference>
<dbReference type="AlphaFoldDB" id="A0A0S7C4S4"/>
<dbReference type="Pfam" id="PF11306">
    <property type="entry name" value="DUF3108"/>
    <property type="match status" value="1"/>
</dbReference>
<proteinExistence type="predicted"/>
<protein>
    <submittedName>
        <fullName evidence="1">Uncharacterized protein</fullName>
    </submittedName>
</protein>
<evidence type="ECO:0000313" key="2">
    <source>
        <dbReference type="Proteomes" id="UP000053091"/>
    </source>
</evidence>
<gene>
    <name evidence="1" type="ORF">TBC1_112297</name>
</gene>
<dbReference type="InterPro" id="IPR021457">
    <property type="entry name" value="DUF3108"/>
</dbReference>
<sequence length="280" mass="31720">MNKRRNISGYLLFTMLVLIVGTGYSQTYRIVDNTAFGHGEKLTFRVYYHSLLTGKVTAGEAKLEVKNKPVTKSGRETYHVIGSGQSKGAFNFFFKVDDRFETFIDREALIPWYFIRRTREGGYKKDDEVTFRQNNGLAISRNAVKKIPENTQDILSVFYYARTLDITGVKPNESFPLSFFLDDSLYVSKIVFLGREQLKTELGTFNCLKFKPMVIKGEVFSEPYPMELYITDDLNRLPVMVKSAVIVGSVKMELVSYEGLRNPLSSKVPSGNGNGAASKK</sequence>
<dbReference type="Proteomes" id="UP000053091">
    <property type="component" value="Unassembled WGS sequence"/>
</dbReference>
<dbReference type="STRING" id="1678841.TBC1_112297"/>
<keyword evidence="2" id="KW-1185">Reference proteome</keyword>
<accession>A0A0S7C4S4</accession>